<dbReference type="PROSITE" id="PS51257">
    <property type="entry name" value="PROKAR_LIPOPROTEIN"/>
    <property type="match status" value="1"/>
</dbReference>
<evidence type="ECO:0008006" key="3">
    <source>
        <dbReference type="Google" id="ProtNLM"/>
    </source>
</evidence>
<dbReference type="SUPFAM" id="SSF63825">
    <property type="entry name" value="YWTD domain"/>
    <property type="match status" value="1"/>
</dbReference>
<name>A0A3M0FW49_9FLAO</name>
<protein>
    <recommendedName>
        <fullName evidence="3">Lipocalin-like domain-containing protein</fullName>
    </recommendedName>
</protein>
<gene>
    <name evidence="1" type="ORF">EAX61_13085</name>
</gene>
<comment type="caution">
    <text evidence="1">The sequence shown here is derived from an EMBL/GenBank/DDBJ whole genome shotgun (WGS) entry which is preliminary data.</text>
</comment>
<organism evidence="1 2">
    <name type="scientific">Dokdonia sinensis</name>
    <dbReference type="NCBI Taxonomy" id="2479847"/>
    <lineage>
        <taxon>Bacteria</taxon>
        <taxon>Pseudomonadati</taxon>
        <taxon>Bacteroidota</taxon>
        <taxon>Flavobacteriia</taxon>
        <taxon>Flavobacteriales</taxon>
        <taxon>Flavobacteriaceae</taxon>
        <taxon>Dokdonia</taxon>
    </lineage>
</organism>
<dbReference type="EMBL" id="REFV01000014">
    <property type="protein sequence ID" value="RMB56735.1"/>
    <property type="molecule type" value="Genomic_DNA"/>
</dbReference>
<keyword evidence="2" id="KW-1185">Reference proteome</keyword>
<dbReference type="Proteomes" id="UP000281985">
    <property type="component" value="Unassembled WGS sequence"/>
</dbReference>
<dbReference type="OrthoDB" id="1173926at2"/>
<proteinExistence type="predicted"/>
<dbReference type="RefSeq" id="WP_121918155.1">
    <property type="nucleotide sequence ID" value="NZ_REFV01000014.1"/>
</dbReference>
<sequence>MKTLFKITGMFIVLLTLGCGGNDDDGGTTPMMEDASIVGDWQRNSGTILGLELDYLLVNEDNTINILNEDALGFRDNTSGNYTATDEQVTVDFSFFGTNLVNYSVTETTLELRESNGNLSTYTRVSDAPNVDSWITRITVLSQGDAPWDEDADIAFNGSHILLGNGYEAESIGLVNTETFALDGTITTTESAFAVEVEKFDVPDKYIFQSNNGFSGFTAFTEDTNTEIFTSLEMGAWIKGLASINSTHIWASSGNEDTLYLLSYNSSGTTQVIEQTIELDRDVQGLDYQSGFLYVCSNGNIYKCDASDSFQVVETITLEGYSVNGIAFDGTNFWVNARSRTGGPRQIIQTSLTL</sequence>
<evidence type="ECO:0000313" key="1">
    <source>
        <dbReference type="EMBL" id="RMB56735.1"/>
    </source>
</evidence>
<accession>A0A3M0FW49</accession>
<reference evidence="1 2" key="1">
    <citation type="submission" date="2018-10" db="EMBL/GenBank/DDBJ databases">
        <title>Dokdonia luteus sp. nov., isolated from sea water.</title>
        <authorList>
            <person name="Zhou L.Y."/>
            <person name="Du Z.J."/>
        </authorList>
    </citation>
    <scope>NUCLEOTIDE SEQUENCE [LARGE SCALE GENOMIC DNA]</scope>
    <source>
        <strain evidence="1 2">SH27</strain>
    </source>
</reference>
<dbReference type="AlphaFoldDB" id="A0A3M0FW49"/>
<evidence type="ECO:0000313" key="2">
    <source>
        <dbReference type="Proteomes" id="UP000281985"/>
    </source>
</evidence>